<feature type="domain" description="AMP-binding enzyme C-terminal" evidence="2">
    <location>
        <begin position="151"/>
        <end position="227"/>
    </location>
</feature>
<comment type="caution">
    <text evidence="3">The sequence shown here is derived from an EMBL/GenBank/DDBJ whole genome shotgun (WGS) entry which is preliminary data.</text>
</comment>
<dbReference type="InterPro" id="IPR042099">
    <property type="entry name" value="ANL_N_sf"/>
</dbReference>
<gene>
    <name evidence="3" type="ORF">PRZ48_002571</name>
</gene>
<keyword evidence="4" id="KW-1185">Reference proteome</keyword>
<dbReference type="PANTHER" id="PTHR43201">
    <property type="entry name" value="ACYL-COA SYNTHETASE"/>
    <property type="match status" value="1"/>
</dbReference>
<dbReference type="Pfam" id="PF13193">
    <property type="entry name" value="AMP-binding_C"/>
    <property type="match status" value="1"/>
</dbReference>
<reference evidence="3 4" key="1">
    <citation type="journal article" date="2023" name="G3 (Bethesda)">
        <title>A chromosome-level genome assembly of Zasmidium syzygii isolated from banana leaves.</title>
        <authorList>
            <person name="van Westerhoven A.C."/>
            <person name="Mehrabi R."/>
            <person name="Talebi R."/>
            <person name="Steentjes M.B.F."/>
            <person name="Corcolon B."/>
            <person name="Chong P.A."/>
            <person name="Kema G.H.J."/>
            <person name="Seidl M.F."/>
        </authorList>
    </citation>
    <scope>NUCLEOTIDE SEQUENCE [LARGE SCALE GENOMIC DNA]</scope>
    <source>
        <strain evidence="3 4">P124</strain>
    </source>
</reference>
<accession>A0ABR0ETM4</accession>
<evidence type="ECO:0000313" key="3">
    <source>
        <dbReference type="EMBL" id="KAK4504610.1"/>
    </source>
</evidence>
<dbReference type="PANTHER" id="PTHR43201:SF8">
    <property type="entry name" value="ACYL-COA SYNTHETASE FAMILY MEMBER 3"/>
    <property type="match status" value="1"/>
</dbReference>
<name>A0ABR0ETM4_ZASCE</name>
<comment type="similarity">
    <text evidence="1">Belongs to the ATP-dependent AMP-binding enzyme family.</text>
</comment>
<sequence>MAVPTIWVKMIAHFDQQFKADTTLSRRARQAAASLRLAISGSAALPGPIRQAWADIANGYLLLERYVADDGRDVSNVSGAVGEIQVKTPGLLKEYWRKPGATSKDITSDGWWKTGDMAVTKAEHNNAAFIQGRASVDIIKSGGYKISALDIETAMLQLPFIREVAVMGVADPTWGEMVAAVCVPVEGKAEELTAANVRESLRSELAPYKLPQKVHVLQVMPRNAMGKVQKKALREKCFPNPPAAKL</sequence>
<organism evidence="3 4">
    <name type="scientific">Zasmidium cellare</name>
    <name type="common">Wine cellar mold</name>
    <name type="synonym">Racodium cellare</name>
    <dbReference type="NCBI Taxonomy" id="395010"/>
    <lineage>
        <taxon>Eukaryota</taxon>
        <taxon>Fungi</taxon>
        <taxon>Dikarya</taxon>
        <taxon>Ascomycota</taxon>
        <taxon>Pezizomycotina</taxon>
        <taxon>Dothideomycetes</taxon>
        <taxon>Dothideomycetidae</taxon>
        <taxon>Mycosphaerellales</taxon>
        <taxon>Mycosphaerellaceae</taxon>
        <taxon>Zasmidium</taxon>
    </lineage>
</organism>
<dbReference type="EMBL" id="JAXOVC010000002">
    <property type="protein sequence ID" value="KAK4504610.1"/>
    <property type="molecule type" value="Genomic_DNA"/>
</dbReference>
<dbReference type="Gene3D" id="3.30.300.30">
    <property type="match status" value="1"/>
</dbReference>
<evidence type="ECO:0000313" key="4">
    <source>
        <dbReference type="Proteomes" id="UP001305779"/>
    </source>
</evidence>
<dbReference type="InterPro" id="IPR025110">
    <property type="entry name" value="AMP-bd_C"/>
</dbReference>
<dbReference type="Gene3D" id="3.40.50.12780">
    <property type="entry name" value="N-terminal domain of ligase-like"/>
    <property type="match status" value="1"/>
</dbReference>
<evidence type="ECO:0000256" key="1">
    <source>
        <dbReference type="ARBA" id="ARBA00006432"/>
    </source>
</evidence>
<dbReference type="SUPFAM" id="SSF56801">
    <property type="entry name" value="Acetyl-CoA synthetase-like"/>
    <property type="match status" value="1"/>
</dbReference>
<dbReference type="Proteomes" id="UP001305779">
    <property type="component" value="Unassembled WGS sequence"/>
</dbReference>
<proteinExistence type="inferred from homology"/>
<protein>
    <recommendedName>
        <fullName evidence="2">AMP-binding enzyme C-terminal domain-containing protein</fullName>
    </recommendedName>
</protein>
<evidence type="ECO:0000259" key="2">
    <source>
        <dbReference type="Pfam" id="PF13193"/>
    </source>
</evidence>
<dbReference type="InterPro" id="IPR045851">
    <property type="entry name" value="AMP-bd_C_sf"/>
</dbReference>